<dbReference type="SUPFAM" id="SSF90123">
    <property type="entry name" value="ABC transporter transmembrane region"/>
    <property type="match status" value="1"/>
</dbReference>
<dbReference type="PROSITE" id="PS00211">
    <property type="entry name" value="ABC_TRANSPORTER_1"/>
    <property type="match status" value="1"/>
</dbReference>
<dbReference type="InterPro" id="IPR003439">
    <property type="entry name" value="ABC_transporter-like_ATP-bd"/>
</dbReference>
<name>A0ABX1VSV7_9FIRM</name>
<comment type="caution">
    <text evidence="10">The sequence shown here is derived from an EMBL/GenBank/DDBJ whole genome shotgun (WGS) entry which is preliminary data.</text>
</comment>
<evidence type="ECO:0000256" key="1">
    <source>
        <dbReference type="ARBA" id="ARBA00004651"/>
    </source>
</evidence>
<dbReference type="InterPro" id="IPR003593">
    <property type="entry name" value="AAA+_ATPase"/>
</dbReference>
<dbReference type="Pfam" id="PF00664">
    <property type="entry name" value="ABC_membrane"/>
    <property type="match status" value="1"/>
</dbReference>
<evidence type="ECO:0000313" key="10">
    <source>
        <dbReference type="EMBL" id="NNJ31514.1"/>
    </source>
</evidence>
<evidence type="ECO:0000259" key="8">
    <source>
        <dbReference type="PROSITE" id="PS50893"/>
    </source>
</evidence>
<evidence type="ECO:0000256" key="3">
    <source>
        <dbReference type="ARBA" id="ARBA00022741"/>
    </source>
</evidence>
<evidence type="ECO:0000256" key="5">
    <source>
        <dbReference type="ARBA" id="ARBA00022989"/>
    </source>
</evidence>
<feature type="transmembrane region" description="Helical" evidence="7">
    <location>
        <begin position="158"/>
        <end position="179"/>
    </location>
</feature>
<dbReference type="SUPFAM" id="SSF52540">
    <property type="entry name" value="P-loop containing nucleoside triphosphate hydrolases"/>
    <property type="match status" value="1"/>
</dbReference>
<dbReference type="InterPro" id="IPR017871">
    <property type="entry name" value="ABC_transporter-like_CS"/>
</dbReference>
<dbReference type="Proteomes" id="UP000539052">
    <property type="component" value="Unassembled WGS sequence"/>
</dbReference>
<dbReference type="InterPro" id="IPR011527">
    <property type="entry name" value="ABC1_TM_dom"/>
</dbReference>
<dbReference type="Pfam" id="PF00005">
    <property type="entry name" value="ABC_tran"/>
    <property type="match status" value="1"/>
</dbReference>
<dbReference type="InterPro" id="IPR036640">
    <property type="entry name" value="ABC1_TM_sf"/>
</dbReference>
<dbReference type="SMART" id="SM00382">
    <property type="entry name" value="AAA"/>
    <property type="match status" value="1"/>
</dbReference>
<feature type="domain" description="ABC transmembrane type-1" evidence="9">
    <location>
        <begin position="19"/>
        <end position="301"/>
    </location>
</feature>
<feature type="transmembrane region" description="Helical" evidence="7">
    <location>
        <begin position="272"/>
        <end position="290"/>
    </location>
</feature>
<keyword evidence="4 10" id="KW-0067">ATP-binding</keyword>
<dbReference type="EMBL" id="JAAOXG010000038">
    <property type="protein sequence ID" value="NNJ31514.1"/>
    <property type="molecule type" value="Genomic_DNA"/>
</dbReference>
<dbReference type="PROSITE" id="PS50893">
    <property type="entry name" value="ABC_TRANSPORTER_2"/>
    <property type="match status" value="1"/>
</dbReference>
<organism evidence="10 11">
    <name type="scientific">Lacrimispora defluvii</name>
    <dbReference type="NCBI Taxonomy" id="2719233"/>
    <lineage>
        <taxon>Bacteria</taxon>
        <taxon>Bacillati</taxon>
        <taxon>Bacillota</taxon>
        <taxon>Clostridia</taxon>
        <taxon>Lachnospirales</taxon>
        <taxon>Lachnospiraceae</taxon>
        <taxon>Lacrimispora</taxon>
    </lineage>
</organism>
<keyword evidence="5 7" id="KW-1133">Transmembrane helix</keyword>
<gene>
    <name evidence="10" type="ORF">G9470_17205</name>
</gene>
<dbReference type="InterPro" id="IPR039421">
    <property type="entry name" value="Type_1_exporter"/>
</dbReference>
<evidence type="ECO:0000313" key="11">
    <source>
        <dbReference type="Proteomes" id="UP000539052"/>
    </source>
</evidence>
<evidence type="ECO:0000256" key="7">
    <source>
        <dbReference type="SAM" id="Phobius"/>
    </source>
</evidence>
<dbReference type="PANTHER" id="PTHR24221:SF397">
    <property type="entry name" value="ABC TRANSPORTER, ATP-BINDING TRANSMEMBRANE PROTEIN"/>
    <property type="match status" value="1"/>
</dbReference>
<sequence length="579" mass="64759">MLQKLFYYGRENNKKTVRSVFVLLTAIFFGIIPFWLTYQIILPAIHGESISAGYLLIRVLGVLFSLILQGYFYGKGLALSHEAAYGTLMNLRISLQEKLEKQPLGEIQSRGVGVLKKMFVDDIDSLELLLAHGIPEGLSSVMGVLTIYLVMFLVDWKLALLTIGSLPLGILSMMIMYVIGKERMGDYYQSAQLMNHTIIEYINGMEVVKVFNKGGESFEKYKTAITNYRDFTLKWFRACWPWMAGYGVLIPSTLLLTLPFGSYFVLNGYSGLAEFILVLCLALSIGIPLLRTMSFLSLAPQIRYKIISLENLLDKEDLKSGLKEFHGDNYGVEFINVTFGYDGTEVVRDINLKMKQNTMTALVGESGSGKSTLAKLFVHYYDVKKGAICIGGQDISQLSLKTLNDMVSYVSQDNFLFNISLMENIRVGKPDASDHEVMEAAHKAQCMEFINRMPLGFDTLAGDCGNQLSGGEKQRITLARAILKDAPIVVLDEATAYADPENEEKMEEVIERLVENKTLLVIAHRLSSVVRADQICVMEKGQLSAVGTHEELLSCCSGYQELWYASQKSADWKLGKEEA</sequence>
<dbReference type="PROSITE" id="PS50929">
    <property type="entry name" value="ABC_TM1F"/>
    <property type="match status" value="1"/>
</dbReference>
<keyword evidence="11" id="KW-1185">Reference proteome</keyword>
<dbReference type="GO" id="GO:0005524">
    <property type="term" value="F:ATP binding"/>
    <property type="evidence" value="ECO:0007669"/>
    <property type="project" value="UniProtKB-KW"/>
</dbReference>
<comment type="subcellular location">
    <subcellularLocation>
        <location evidence="1">Cell membrane</location>
        <topology evidence="1">Multi-pass membrane protein</topology>
    </subcellularLocation>
</comment>
<keyword evidence="6 7" id="KW-0472">Membrane</keyword>
<dbReference type="Gene3D" id="3.40.50.300">
    <property type="entry name" value="P-loop containing nucleotide triphosphate hydrolases"/>
    <property type="match status" value="1"/>
</dbReference>
<dbReference type="RefSeq" id="WP_170822643.1">
    <property type="nucleotide sequence ID" value="NZ_JAAOXG010000038.1"/>
</dbReference>
<reference evidence="10 11" key="1">
    <citation type="submission" date="2020-03" db="EMBL/GenBank/DDBJ databases">
        <title>Genome Sequence of industrial isolate, B5A.</title>
        <authorList>
            <person name="Sharma S."/>
            <person name="Patil P.B."/>
            <person name="Korpole S."/>
        </authorList>
    </citation>
    <scope>NUCLEOTIDE SEQUENCE [LARGE SCALE GENOMIC DNA]</scope>
    <source>
        <strain evidence="10 11">PI-S10-B5A</strain>
    </source>
</reference>
<feature type="transmembrane region" description="Helical" evidence="7">
    <location>
        <begin position="53"/>
        <end position="73"/>
    </location>
</feature>
<evidence type="ECO:0000256" key="2">
    <source>
        <dbReference type="ARBA" id="ARBA00022692"/>
    </source>
</evidence>
<dbReference type="Gene3D" id="1.20.1560.10">
    <property type="entry name" value="ABC transporter type 1, transmembrane domain"/>
    <property type="match status" value="1"/>
</dbReference>
<keyword evidence="3" id="KW-0547">Nucleotide-binding</keyword>
<evidence type="ECO:0000256" key="6">
    <source>
        <dbReference type="ARBA" id="ARBA00023136"/>
    </source>
</evidence>
<feature type="transmembrane region" description="Helical" evidence="7">
    <location>
        <begin position="20"/>
        <end position="41"/>
    </location>
</feature>
<protein>
    <submittedName>
        <fullName evidence="10">ABC transporter ATP-binding protein</fullName>
    </submittedName>
</protein>
<feature type="transmembrane region" description="Helical" evidence="7">
    <location>
        <begin position="243"/>
        <end position="266"/>
    </location>
</feature>
<proteinExistence type="predicted"/>
<feature type="transmembrane region" description="Helical" evidence="7">
    <location>
        <begin position="126"/>
        <end position="152"/>
    </location>
</feature>
<dbReference type="InterPro" id="IPR027417">
    <property type="entry name" value="P-loop_NTPase"/>
</dbReference>
<keyword evidence="2 7" id="KW-0812">Transmembrane</keyword>
<evidence type="ECO:0000256" key="4">
    <source>
        <dbReference type="ARBA" id="ARBA00022840"/>
    </source>
</evidence>
<feature type="domain" description="ABC transporter" evidence="8">
    <location>
        <begin position="332"/>
        <end position="565"/>
    </location>
</feature>
<evidence type="ECO:0000259" key="9">
    <source>
        <dbReference type="PROSITE" id="PS50929"/>
    </source>
</evidence>
<accession>A0ABX1VSV7</accession>
<dbReference type="PANTHER" id="PTHR24221">
    <property type="entry name" value="ATP-BINDING CASSETTE SUB-FAMILY B"/>
    <property type="match status" value="1"/>
</dbReference>